<dbReference type="AlphaFoldDB" id="A0A4R8FRV5"/>
<dbReference type="InterPro" id="IPR036388">
    <property type="entry name" value="WH-like_DNA-bd_sf"/>
</dbReference>
<sequence>MTLEQIRIFLAVAERQHVTRAAEALNLTQSAVSSAVAALEARHRVRLFDRVGRRIALTEAGRRFMDTARALLAESEAAELMLADLGQTMQGRLRIWASQTVGSYWLPPRLAALHETHPGVAISLKIGNSAQVARAVAEGTADLGFVEGEVDAPDLLTRVVDRDALALVTRRGHRLATGPAPDRAAYLAQDWVVREPGSGTRAAFEDHLAAMGLRLADLSLAMELPSNEAILAVVAESDYASFLSAGALAAHVPAGISFREVDWTARPERAFSVLIHPRRYRSRAVEALLTRIGDAR</sequence>
<evidence type="ECO:0000313" key="7">
    <source>
        <dbReference type="Proteomes" id="UP000295484"/>
    </source>
</evidence>
<evidence type="ECO:0000256" key="3">
    <source>
        <dbReference type="ARBA" id="ARBA00023125"/>
    </source>
</evidence>
<dbReference type="InterPro" id="IPR036390">
    <property type="entry name" value="WH_DNA-bd_sf"/>
</dbReference>
<proteinExistence type="inferred from homology"/>
<dbReference type="RefSeq" id="WP_113669312.1">
    <property type="nucleotide sequence ID" value="NZ_SOEB01000012.1"/>
</dbReference>
<dbReference type="SUPFAM" id="SSF46785">
    <property type="entry name" value="Winged helix' DNA-binding domain"/>
    <property type="match status" value="1"/>
</dbReference>
<dbReference type="PANTHER" id="PTHR30126">
    <property type="entry name" value="HTH-TYPE TRANSCRIPTIONAL REGULATOR"/>
    <property type="match status" value="1"/>
</dbReference>
<dbReference type="SUPFAM" id="SSF53850">
    <property type="entry name" value="Periplasmic binding protein-like II"/>
    <property type="match status" value="1"/>
</dbReference>
<evidence type="ECO:0000256" key="1">
    <source>
        <dbReference type="ARBA" id="ARBA00009437"/>
    </source>
</evidence>
<gene>
    <name evidence="6" type="ORF">EV657_11223</name>
</gene>
<reference evidence="6 7" key="1">
    <citation type="submission" date="2019-03" db="EMBL/GenBank/DDBJ databases">
        <title>Genomic Encyclopedia of Type Strains, Phase IV (KMG-IV): sequencing the most valuable type-strain genomes for metagenomic binning, comparative biology and taxonomic classification.</title>
        <authorList>
            <person name="Goeker M."/>
        </authorList>
    </citation>
    <scope>NUCLEOTIDE SEQUENCE [LARGE SCALE GENOMIC DNA]</scope>
    <source>
        <strain evidence="6 7">JA181</strain>
    </source>
</reference>
<comment type="caution">
    <text evidence="6">The sequence shown here is derived from an EMBL/GenBank/DDBJ whole genome shotgun (WGS) entry which is preliminary data.</text>
</comment>
<keyword evidence="2" id="KW-0805">Transcription regulation</keyword>
<dbReference type="GO" id="GO:0003700">
    <property type="term" value="F:DNA-binding transcription factor activity"/>
    <property type="evidence" value="ECO:0007669"/>
    <property type="project" value="InterPro"/>
</dbReference>
<name>A0A4R8FRV5_9RHOB</name>
<dbReference type="Pfam" id="PF00126">
    <property type="entry name" value="HTH_1"/>
    <property type="match status" value="1"/>
</dbReference>
<dbReference type="Gene3D" id="1.10.10.10">
    <property type="entry name" value="Winged helix-like DNA-binding domain superfamily/Winged helix DNA-binding domain"/>
    <property type="match status" value="1"/>
</dbReference>
<dbReference type="Pfam" id="PF03466">
    <property type="entry name" value="LysR_substrate"/>
    <property type="match status" value="1"/>
</dbReference>
<evidence type="ECO:0000256" key="4">
    <source>
        <dbReference type="ARBA" id="ARBA00023163"/>
    </source>
</evidence>
<dbReference type="PROSITE" id="PS50931">
    <property type="entry name" value="HTH_LYSR"/>
    <property type="match status" value="1"/>
</dbReference>
<evidence type="ECO:0000256" key="2">
    <source>
        <dbReference type="ARBA" id="ARBA00023015"/>
    </source>
</evidence>
<evidence type="ECO:0000313" key="6">
    <source>
        <dbReference type="EMBL" id="TDX28196.1"/>
    </source>
</evidence>
<dbReference type="Proteomes" id="UP000295484">
    <property type="component" value="Unassembled WGS sequence"/>
</dbReference>
<keyword evidence="4" id="KW-0804">Transcription</keyword>
<comment type="similarity">
    <text evidence="1">Belongs to the LysR transcriptional regulatory family.</text>
</comment>
<organism evidence="6 7">
    <name type="scientific">Rhodovulum visakhapatnamense</name>
    <dbReference type="NCBI Taxonomy" id="364297"/>
    <lineage>
        <taxon>Bacteria</taxon>
        <taxon>Pseudomonadati</taxon>
        <taxon>Pseudomonadota</taxon>
        <taxon>Alphaproteobacteria</taxon>
        <taxon>Rhodobacterales</taxon>
        <taxon>Paracoccaceae</taxon>
        <taxon>Rhodovulum</taxon>
    </lineage>
</organism>
<dbReference type="GO" id="GO:0000976">
    <property type="term" value="F:transcription cis-regulatory region binding"/>
    <property type="evidence" value="ECO:0007669"/>
    <property type="project" value="TreeGrafter"/>
</dbReference>
<dbReference type="InterPro" id="IPR005119">
    <property type="entry name" value="LysR_subst-bd"/>
</dbReference>
<dbReference type="PANTHER" id="PTHR30126:SF39">
    <property type="entry name" value="HTH-TYPE TRANSCRIPTIONAL REGULATOR CYSL"/>
    <property type="match status" value="1"/>
</dbReference>
<protein>
    <submittedName>
        <fullName evidence="6">DNA-binding transcriptional LysR family regulator</fullName>
    </submittedName>
</protein>
<evidence type="ECO:0000259" key="5">
    <source>
        <dbReference type="PROSITE" id="PS50931"/>
    </source>
</evidence>
<dbReference type="PRINTS" id="PR00039">
    <property type="entry name" value="HTHLYSR"/>
</dbReference>
<dbReference type="FunFam" id="1.10.10.10:FF:000001">
    <property type="entry name" value="LysR family transcriptional regulator"/>
    <property type="match status" value="1"/>
</dbReference>
<dbReference type="EMBL" id="SOEB01000012">
    <property type="protein sequence ID" value="TDX28196.1"/>
    <property type="molecule type" value="Genomic_DNA"/>
</dbReference>
<keyword evidence="3 6" id="KW-0238">DNA-binding</keyword>
<feature type="domain" description="HTH lysR-type" evidence="5">
    <location>
        <begin position="1"/>
        <end position="58"/>
    </location>
</feature>
<dbReference type="InterPro" id="IPR000847">
    <property type="entry name" value="LysR_HTH_N"/>
</dbReference>
<dbReference type="Gene3D" id="3.40.190.290">
    <property type="match status" value="1"/>
</dbReference>
<accession>A0A4R8FRV5</accession>